<dbReference type="PANTHER" id="PTHR43649:SF33">
    <property type="entry name" value="POLYGALACTURONAN_RHAMNOGALACTURONAN-BINDING PROTEIN YTCQ"/>
    <property type="match status" value="1"/>
</dbReference>
<evidence type="ECO:0000256" key="1">
    <source>
        <dbReference type="ARBA" id="ARBA00022475"/>
    </source>
</evidence>
<evidence type="ECO:0000256" key="3">
    <source>
        <dbReference type="ARBA" id="ARBA00023136"/>
    </source>
</evidence>
<proteinExistence type="predicted"/>
<feature type="chain" id="PRO_5039713192" evidence="6">
    <location>
        <begin position="28"/>
        <end position="416"/>
    </location>
</feature>
<keyword evidence="5" id="KW-0449">Lipoprotein</keyword>
<sequence>MKRSRILPILAGATAGTLLFAGCAAGAGDGDGASADSLTVWVMGDSSAHFDELVAPFAEDSGITVKTVAIPWDAIDQKFTTAVASGEGPDIIQIGVSKLRTFADSGALLTLDDSTLKGYENLASDKFIDGIGGDATAVGGNVVSVPWVSDTRVLYYRTDILAEQGITEAPKTWDDLRADAKTLAARGDGQYGYYIPQWDSSLPVIMTWDQGGDIVGADGDIDFDTPEFRDAVDLYTGLYADGSVPTNADFDQTQGFTSGTTPLLLSGPYLANAIKDAAPELDGKWAVAPVPAAKDNTSLLAGSNLGVWGSTKNEEGALKLLDYLSDPATQLEWYKLDSQLPTVKAALADGALVDDPLASVYAEQLLNAKLLPLVPNWDGDTGKALLDALNSIVLTGANTDDAIDGLISATSGTSTK</sequence>
<dbReference type="InterPro" id="IPR050490">
    <property type="entry name" value="Bact_solute-bd_prot1"/>
</dbReference>
<dbReference type="EMBL" id="JYIV01000024">
    <property type="protein sequence ID" value="KJL22978.1"/>
    <property type="molecule type" value="Genomic_DNA"/>
</dbReference>
<dbReference type="Proteomes" id="UP000033725">
    <property type="component" value="Unassembled WGS sequence"/>
</dbReference>
<protein>
    <submittedName>
        <fullName evidence="7">Putative ABC transporter-binding protein</fullName>
    </submittedName>
</protein>
<evidence type="ECO:0000313" key="8">
    <source>
        <dbReference type="Proteomes" id="UP000033725"/>
    </source>
</evidence>
<name>A0A0F0KQ23_9MICO</name>
<dbReference type="AlphaFoldDB" id="A0A0F0KQ23"/>
<accession>A0A0F0KQ23</accession>
<dbReference type="PROSITE" id="PS51257">
    <property type="entry name" value="PROKAR_LIPOPROTEIN"/>
    <property type="match status" value="1"/>
</dbReference>
<dbReference type="InterPro" id="IPR006059">
    <property type="entry name" value="SBP"/>
</dbReference>
<keyword evidence="1" id="KW-1003">Cell membrane</keyword>
<organism evidence="7 8">
    <name type="scientific">Microbacterium oxydans</name>
    <dbReference type="NCBI Taxonomy" id="82380"/>
    <lineage>
        <taxon>Bacteria</taxon>
        <taxon>Bacillati</taxon>
        <taxon>Actinomycetota</taxon>
        <taxon>Actinomycetes</taxon>
        <taxon>Micrococcales</taxon>
        <taxon>Microbacteriaceae</taxon>
        <taxon>Microbacterium</taxon>
    </lineage>
</organism>
<evidence type="ECO:0000256" key="2">
    <source>
        <dbReference type="ARBA" id="ARBA00022729"/>
    </source>
</evidence>
<reference evidence="7 8" key="1">
    <citation type="submission" date="2015-02" db="EMBL/GenBank/DDBJ databases">
        <title>Draft genome sequences of ten Microbacterium spp. with emphasis on heavy metal contaminated environments.</title>
        <authorList>
            <person name="Corretto E."/>
        </authorList>
    </citation>
    <scope>NUCLEOTIDE SEQUENCE [LARGE SCALE GENOMIC DNA]</scope>
    <source>
        <strain evidence="7 8">BEL163</strain>
    </source>
</reference>
<dbReference type="SUPFAM" id="SSF53850">
    <property type="entry name" value="Periplasmic binding protein-like II"/>
    <property type="match status" value="1"/>
</dbReference>
<evidence type="ECO:0000256" key="6">
    <source>
        <dbReference type="SAM" id="SignalP"/>
    </source>
</evidence>
<gene>
    <name evidence="7" type="ORF">RN51_01724</name>
</gene>
<dbReference type="RefSeq" id="WP_045263618.1">
    <property type="nucleotide sequence ID" value="NZ_JYIV01000024.1"/>
</dbReference>
<comment type="caution">
    <text evidence="7">The sequence shown here is derived from an EMBL/GenBank/DDBJ whole genome shotgun (WGS) entry which is preliminary data.</text>
</comment>
<dbReference type="PATRIC" id="fig|82380.10.peg.1733"/>
<dbReference type="Gene3D" id="3.40.190.10">
    <property type="entry name" value="Periplasmic binding protein-like II"/>
    <property type="match status" value="2"/>
</dbReference>
<keyword evidence="2 6" id="KW-0732">Signal</keyword>
<keyword evidence="3" id="KW-0472">Membrane</keyword>
<evidence type="ECO:0000256" key="4">
    <source>
        <dbReference type="ARBA" id="ARBA00023139"/>
    </source>
</evidence>
<feature type="signal peptide" evidence="6">
    <location>
        <begin position="1"/>
        <end position="27"/>
    </location>
</feature>
<dbReference type="OrthoDB" id="9780991at2"/>
<dbReference type="Pfam" id="PF01547">
    <property type="entry name" value="SBP_bac_1"/>
    <property type="match status" value="1"/>
</dbReference>
<evidence type="ECO:0000256" key="5">
    <source>
        <dbReference type="ARBA" id="ARBA00023288"/>
    </source>
</evidence>
<dbReference type="PANTHER" id="PTHR43649">
    <property type="entry name" value="ARABINOSE-BINDING PROTEIN-RELATED"/>
    <property type="match status" value="1"/>
</dbReference>
<evidence type="ECO:0000313" key="7">
    <source>
        <dbReference type="EMBL" id="KJL22978.1"/>
    </source>
</evidence>
<keyword evidence="4" id="KW-0564">Palmitate</keyword>